<dbReference type="CDD" id="cd14960">
    <property type="entry name" value="NHL_TRIM2_like"/>
    <property type="match status" value="1"/>
</dbReference>
<sequence length="646" mass="69515">GCRSQMEAHQHSPDSSSEECTVLEAPPGKNACPQHAGKVADLYCSACECALCEDCGSEHEEHPKVALDQALEQHRSRLLPQVSDALYLVKEILQQLTGQRASIEEDIQSSFEDLHKQLDVRKSVLLMELEVTYGLKQKVLQAQVDGLVREQGDIMVTCAQSEEALAGEACVTSLQAERELQEQLGLLAGLGLSREPQENDQLDLVMETDGLRKSIHNLGSIVTTSAVASQSEAMGAGLEQCIVGHPASVTIVTRDKSGGACKSGNAILSAEVFTPDGSIVDGEIVDHKNGTYEFVYIVPKEGEFSLALRLYDQHIKGSPFKLTVTAYATPSTGSSEGTKRRGKSPGQKKKGSKRASSALGTPRRKTQNPIEDDLIFRIGTKGRNKGEFTNLQGVATSSSGRILIADSNNQCVQIFSNDGEFKSRFGVRGRSPGQLQRPTGVAVHPSGDIIIADYDNKWVSIFSCEGKFKAKLGSGRLMGPKGVSVDQNGHVIVVDNKSCTVFIFQLTGKLITKFGSRGNGDKQFAGPHFAAVNKNNEIIITDFHNHSVKVFSLDGELVLKFGSNGEGNGQFNAPTGVAVDVNGNIIVADWGNSRIQVFDGNGSFLSYINTSADPLYGPQGLALTSDGHVVVADSGNHCFKVYRYLQ</sequence>
<comment type="catalytic activity">
    <reaction evidence="1">
        <text>S-ubiquitinyl-[E2 ubiquitin-conjugating enzyme]-L-cysteine + [acceptor protein]-L-lysine = [E2 ubiquitin-conjugating enzyme]-L-cysteine + N(6)-ubiquitinyl-[acceptor protein]-L-lysine.</text>
        <dbReference type="EC" id="2.3.2.27"/>
    </reaction>
</comment>
<dbReference type="PROSITE" id="PS51125">
    <property type="entry name" value="NHL"/>
    <property type="match status" value="6"/>
</dbReference>
<name>A0A3Q3WCK1_MOLML</name>
<dbReference type="InterPro" id="IPR011042">
    <property type="entry name" value="6-blade_b-propeller_TolB-like"/>
</dbReference>
<keyword evidence="7" id="KW-0479">Metal-binding</keyword>
<evidence type="ECO:0000259" key="21">
    <source>
        <dbReference type="PROSITE" id="PS50119"/>
    </source>
</evidence>
<evidence type="ECO:0000256" key="12">
    <source>
        <dbReference type="ARBA" id="ARBA00022843"/>
    </source>
</evidence>
<evidence type="ECO:0000256" key="2">
    <source>
        <dbReference type="ARBA" id="ARBA00004906"/>
    </source>
</evidence>
<feature type="domain" description="B box-type" evidence="21">
    <location>
        <begin position="27"/>
        <end position="67"/>
    </location>
</feature>
<organism evidence="22 23">
    <name type="scientific">Mola mola</name>
    <name type="common">Ocean sunfish</name>
    <name type="synonym">Tetraodon mola</name>
    <dbReference type="NCBI Taxonomy" id="94237"/>
    <lineage>
        <taxon>Eukaryota</taxon>
        <taxon>Metazoa</taxon>
        <taxon>Chordata</taxon>
        <taxon>Craniata</taxon>
        <taxon>Vertebrata</taxon>
        <taxon>Euteleostomi</taxon>
        <taxon>Actinopterygii</taxon>
        <taxon>Neopterygii</taxon>
        <taxon>Teleostei</taxon>
        <taxon>Neoteleostei</taxon>
        <taxon>Acanthomorphata</taxon>
        <taxon>Eupercaria</taxon>
        <taxon>Tetraodontiformes</taxon>
        <taxon>Molidae</taxon>
        <taxon>Mola</taxon>
    </lineage>
</organism>
<dbReference type="Pfam" id="PF00643">
    <property type="entry name" value="zf-B_box"/>
    <property type="match status" value="1"/>
</dbReference>
<evidence type="ECO:0000313" key="22">
    <source>
        <dbReference type="Ensembl" id="ENSMMOP00000014706.1"/>
    </source>
</evidence>
<dbReference type="AlphaFoldDB" id="A0A3Q3WCK1"/>
<dbReference type="InterPro" id="IPR000315">
    <property type="entry name" value="Znf_B-box"/>
</dbReference>
<dbReference type="SUPFAM" id="SSF81296">
    <property type="entry name" value="E set domains"/>
    <property type="match status" value="1"/>
</dbReference>
<keyword evidence="11" id="KW-0862">Zinc</keyword>
<feature type="repeat" description="NHL" evidence="19">
    <location>
        <begin position="558"/>
        <end position="601"/>
    </location>
</feature>
<dbReference type="Gene3D" id="3.30.160.60">
    <property type="entry name" value="Classic Zinc Finger"/>
    <property type="match status" value="1"/>
</dbReference>
<dbReference type="InterPro" id="IPR013783">
    <property type="entry name" value="Ig-like_fold"/>
</dbReference>
<reference evidence="22" key="1">
    <citation type="submission" date="2025-08" db="UniProtKB">
        <authorList>
            <consortium name="Ensembl"/>
        </authorList>
    </citation>
    <scope>IDENTIFICATION</scope>
</reference>
<evidence type="ECO:0000256" key="6">
    <source>
        <dbReference type="ARBA" id="ARBA00022679"/>
    </source>
</evidence>
<feature type="repeat" description="NHL" evidence="19">
    <location>
        <begin position="602"/>
        <end position="645"/>
    </location>
</feature>
<dbReference type="FunFam" id="2.40.10.500:FF:000001">
    <property type="entry name" value="tripartite motif-containing protein 3-like"/>
    <property type="match status" value="1"/>
</dbReference>
<evidence type="ECO:0000256" key="1">
    <source>
        <dbReference type="ARBA" id="ARBA00000900"/>
    </source>
</evidence>
<evidence type="ECO:0000256" key="13">
    <source>
        <dbReference type="ARBA" id="ARBA00039484"/>
    </source>
</evidence>
<dbReference type="PANTHER" id="PTHR24104:SF23">
    <property type="entry name" value="RING-TYPE E3 UBIQUITIN TRANSFERASE"/>
    <property type="match status" value="1"/>
</dbReference>
<feature type="repeat" description="NHL" evidence="19">
    <location>
        <begin position="422"/>
        <end position="465"/>
    </location>
</feature>
<dbReference type="GO" id="GO:0007399">
    <property type="term" value="P:nervous system development"/>
    <property type="evidence" value="ECO:0007669"/>
    <property type="project" value="UniProtKB-ARBA"/>
</dbReference>
<dbReference type="PROSITE" id="PS50194">
    <property type="entry name" value="FILAMIN_REPEAT"/>
    <property type="match status" value="1"/>
</dbReference>
<dbReference type="SMART" id="SM00502">
    <property type="entry name" value="BBC"/>
    <property type="match status" value="1"/>
</dbReference>
<dbReference type="FunFam" id="2.60.40.10:FF:000198">
    <property type="entry name" value="Tripartite motif-containing protein 2"/>
    <property type="match status" value="1"/>
</dbReference>
<evidence type="ECO:0000256" key="9">
    <source>
        <dbReference type="ARBA" id="ARBA00022771"/>
    </source>
</evidence>
<dbReference type="GO" id="GO:0061630">
    <property type="term" value="F:ubiquitin protein ligase activity"/>
    <property type="evidence" value="ECO:0007669"/>
    <property type="project" value="UniProtKB-EC"/>
</dbReference>
<feature type="compositionally biased region" description="Basic residues" evidence="20">
    <location>
        <begin position="340"/>
        <end position="353"/>
    </location>
</feature>
<feature type="compositionally biased region" description="Basic and acidic residues" evidence="20">
    <location>
        <begin position="1"/>
        <end position="12"/>
    </location>
</feature>
<dbReference type="GO" id="GO:0043161">
    <property type="term" value="P:proteasome-mediated ubiquitin-dependent protein catabolic process"/>
    <property type="evidence" value="ECO:0007669"/>
    <property type="project" value="TreeGrafter"/>
</dbReference>
<dbReference type="GO" id="GO:0008270">
    <property type="term" value="F:zinc ion binding"/>
    <property type="evidence" value="ECO:0007669"/>
    <property type="project" value="UniProtKB-KW"/>
</dbReference>
<keyword evidence="5" id="KW-0597">Phosphoprotein</keyword>
<dbReference type="Gene3D" id="2.60.40.10">
    <property type="entry name" value="Immunoglobulins"/>
    <property type="match status" value="1"/>
</dbReference>
<evidence type="ECO:0000256" key="14">
    <source>
        <dbReference type="ARBA" id="ARBA00041590"/>
    </source>
</evidence>
<evidence type="ECO:0000256" key="8">
    <source>
        <dbReference type="ARBA" id="ARBA00022737"/>
    </source>
</evidence>
<evidence type="ECO:0000256" key="3">
    <source>
        <dbReference type="ARBA" id="ARBA00008518"/>
    </source>
</evidence>
<dbReference type="InterPro" id="IPR017868">
    <property type="entry name" value="Filamin/ABP280_repeat-like"/>
</dbReference>
<comment type="pathway">
    <text evidence="2">Protein modification; protein ubiquitination.</text>
</comment>
<dbReference type="FunFam" id="2.120.10.30:FF:000007">
    <property type="entry name" value="Putative tripartite motif-containing protein 2"/>
    <property type="match status" value="1"/>
</dbReference>
<evidence type="ECO:0000256" key="4">
    <source>
        <dbReference type="ARBA" id="ARBA00012483"/>
    </source>
</evidence>
<evidence type="ECO:0000256" key="20">
    <source>
        <dbReference type="SAM" id="MobiDB-lite"/>
    </source>
</evidence>
<feature type="repeat" description="NHL" evidence="19">
    <location>
        <begin position="466"/>
        <end position="507"/>
    </location>
</feature>
<feature type="region of interest" description="Disordered" evidence="20">
    <location>
        <begin position="1"/>
        <end position="22"/>
    </location>
</feature>
<dbReference type="Pfam" id="PF00630">
    <property type="entry name" value="Filamin"/>
    <property type="match status" value="1"/>
</dbReference>
<keyword evidence="23" id="KW-1185">Reference proteome</keyword>
<dbReference type="PROSITE" id="PS50119">
    <property type="entry name" value="ZF_BBOX"/>
    <property type="match status" value="1"/>
</dbReference>
<dbReference type="Pfam" id="PF01436">
    <property type="entry name" value="NHL"/>
    <property type="match status" value="4"/>
</dbReference>
<evidence type="ECO:0000256" key="5">
    <source>
        <dbReference type="ARBA" id="ARBA00022553"/>
    </source>
</evidence>
<dbReference type="STRING" id="94237.ENSMMOP00000014706"/>
<feature type="region of interest" description="Disordered" evidence="20">
    <location>
        <begin position="328"/>
        <end position="374"/>
    </location>
</feature>
<keyword evidence="9 17" id="KW-0863">Zinc-finger</keyword>
<dbReference type="InterPro" id="IPR014756">
    <property type="entry name" value="Ig_E-set"/>
</dbReference>
<evidence type="ECO:0000256" key="7">
    <source>
        <dbReference type="ARBA" id="ARBA00022723"/>
    </source>
</evidence>
<keyword evidence="8" id="KW-0677">Repeat</keyword>
<dbReference type="SUPFAM" id="SSF101898">
    <property type="entry name" value="NHL repeat"/>
    <property type="match status" value="1"/>
</dbReference>
<dbReference type="InterPro" id="IPR050952">
    <property type="entry name" value="TRIM-NHL_E3_ligases"/>
</dbReference>
<comment type="subunit">
    <text evidence="16">Forms homooligomers. Interacts with TRIM3; this interaction reduces TRIM2 activity. Interacts with myosin V; myosin V may not be a substrate for ubiquitination. Interacts with NEFL. Interacts with phosphorylated BCL2L11. Interacts with SIRPA.</text>
</comment>
<evidence type="ECO:0000256" key="17">
    <source>
        <dbReference type="PROSITE-ProRule" id="PRU00024"/>
    </source>
</evidence>
<dbReference type="Proteomes" id="UP000261620">
    <property type="component" value="Unplaced"/>
</dbReference>
<dbReference type="FunFam" id="2.120.10.30:FF:000004">
    <property type="entry name" value="Tripartite motif containing 2"/>
    <property type="match status" value="1"/>
</dbReference>
<keyword evidence="12" id="KW-0832">Ubl conjugation</keyword>
<proteinExistence type="inferred from homology"/>
<evidence type="ECO:0000256" key="16">
    <source>
        <dbReference type="ARBA" id="ARBA00046514"/>
    </source>
</evidence>
<evidence type="ECO:0000256" key="10">
    <source>
        <dbReference type="ARBA" id="ARBA00022786"/>
    </source>
</evidence>
<dbReference type="SMART" id="SM00557">
    <property type="entry name" value="IG_FLMN"/>
    <property type="match status" value="1"/>
</dbReference>
<evidence type="ECO:0000256" key="18">
    <source>
        <dbReference type="PROSITE-ProRule" id="PRU00087"/>
    </source>
</evidence>
<dbReference type="OMA" id="FTCEGKF"/>
<dbReference type="Pfam" id="PF17170">
    <property type="entry name" value="DUF5128"/>
    <property type="match status" value="1"/>
</dbReference>
<dbReference type="PANTHER" id="PTHR24104">
    <property type="entry name" value="E3 UBIQUITIN-PROTEIN LIGASE NHLRC1-RELATED"/>
    <property type="match status" value="1"/>
</dbReference>
<protein>
    <recommendedName>
        <fullName evidence="13">Tripartite motif-containing protein 2</fullName>
        <ecNumber evidence="4">2.3.2.27</ecNumber>
    </recommendedName>
    <alternativeName>
        <fullName evidence="14">E3 ubiquitin-protein ligase TRIM2</fullName>
    </alternativeName>
    <alternativeName>
        <fullName evidence="15">RING-type E3 ubiquitin transferase TRIM2</fullName>
    </alternativeName>
</protein>
<dbReference type="GO" id="GO:0000209">
    <property type="term" value="P:protein polyubiquitination"/>
    <property type="evidence" value="ECO:0007669"/>
    <property type="project" value="TreeGrafter"/>
</dbReference>
<comment type="similarity">
    <text evidence="3">Belongs to the TRIM/RBCC family.</text>
</comment>
<dbReference type="SUPFAM" id="SSF57845">
    <property type="entry name" value="B-box zinc-binding domain"/>
    <property type="match status" value="1"/>
</dbReference>
<keyword evidence="10" id="KW-0833">Ubl conjugation pathway</keyword>
<evidence type="ECO:0000256" key="11">
    <source>
        <dbReference type="ARBA" id="ARBA00022833"/>
    </source>
</evidence>
<accession>A0A3Q3WCK1</accession>
<dbReference type="InterPro" id="IPR003649">
    <property type="entry name" value="Bbox_C"/>
</dbReference>
<feature type="repeat" description="NHL" evidence="19">
    <location>
        <begin position="511"/>
        <end position="554"/>
    </location>
</feature>
<dbReference type="InterPro" id="IPR057750">
    <property type="entry name" value="TRIM2/3_C"/>
</dbReference>
<dbReference type="Ensembl" id="ENSMMOT00000014947.1">
    <property type="protein sequence ID" value="ENSMMOP00000014706.1"/>
    <property type="gene ID" value="ENSMMOG00000011252.1"/>
</dbReference>
<reference evidence="22" key="2">
    <citation type="submission" date="2025-09" db="UniProtKB">
        <authorList>
            <consortium name="Ensembl"/>
        </authorList>
    </citation>
    <scope>IDENTIFICATION</scope>
</reference>
<dbReference type="Gene3D" id="2.120.10.30">
    <property type="entry name" value="TolB, C-terminal domain"/>
    <property type="match status" value="2"/>
</dbReference>
<feature type="repeat" description="NHL" evidence="19">
    <location>
        <begin position="375"/>
        <end position="418"/>
    </location>
</feature>
<dbReference type="InterPro" id="IPR001258">
    <property type="entry name" value="NHL_repeat"/>
</dbReference>
<dbReference type="InterPro" id="IPR001298">
    <property type="entry name" value="Filamin/ABP280_rpt"/>
</dbReference>
<evidence type="ECO:0000313" key="23">
    <source>
        <dbReference type="Proteomes" id="UP000261620"/>
    </source>
</evidence>
<evidence type="ECO:0000256" key="15">
    <source>
        <dbReference type="ARBA" id="ARBA00043214"/>
    </source>
</evidence>
<dbReference type="EC" id="2.3.2.27" evidence="4"/>
<feature type="repeat" description="Filamin" evidence="18">
    <location>
        <begin position="223"/>
        <end position="324"/>
    </location>
</feature>
<keyword evidence="6" id="KW-0808">Transferase</keyword>
<evidence type="ECO:0000256" key="19">
    <source>
        <dbReference type="PROSITE-ProRule" id="PRU00504"/>
    </source>
</evidence>